<dbReference type="GO" id="GO:0016757">
    <property type="term" value="F:glycosyltransferase activity"/>
    <property type="evidence" value="ECO:0007669"/>
    <property type="project" value="UniProtKB-KW"/>
</dbReference>
<feature type="transmembrane region" description="Helical" evidence="9">
    <location>
        <begin position="424"/>
        <end position="443"/>
    </location>
</feature>
<feature type="transmembrane region" description="Helical" evidence="9">
    <location>
        <begin position="449"/>
        <end position="468"/>
    </location>
</feature>
<dbReference type="Gene3D" id="3.90.550.10">
    <property type="entry name" value="Spore Coat Polysaccharide Biosynthesis Protein SpsA, Chain A"/>
    <property type="match status" value="1"/>
</dbReference>
<reference evidence="10 11" key="1">
    <citation type="submission" date="2019-03" db="EMBL/GenBank/DDBJ databases">
        <title>Genomic Encyclopedia of Type Strains, Phase IV (KMG-IV): sequencing the most valuable type-strain genomes for metagenomic binning, comparative biology and taxonomic classification.</title>
        <authorList>
            <person name="Goeker M."/>
        </authorList>
    </citation>
    <scope>NUCLEOTIDE SEQUENCE [LARGE SCALE GENOMIC DNA]</scope>
    <source>
        <strain evidence="10 11">DSM 13587</strain>
    </source>
</reference>
<keyword evidence="2" id="KW-0328">Glycosyltransferase</keyword>
<evidence type="ECO:0000256" key="6">
    <source>
        <dbReference type="ARBA" id="ARBA00023034"/>
    </source>
</evidence>
<organism evidence="10 11">
    <name type="scientific">Thiobaca trueperi</name>
    <dbReference type="NCBI Taxonomy" id="127458"/>
    <lineage>
        <taxon>Bacteria</taxon>
        <taxon>Pseudomonadati</taxon>
        <taxon>Pseudomonadota</taxon>
        <taxon>Gammaproteobacteria</taxon>
        <taxon>Chromatiales</taxon>
        <taxon>Chromatiaceae</taxon>
        <taxon>Thiobaca</taxon>
    </lineage>
</organism>
<keyword evidence="7 9" id="KW-0472">Membrane</keyword>
<keyword evidence="8" id="KW-0961">Cell wall biogenesis/degradation</keyword>
<dbReference type="OrthoDB" id="9806824at2"/>
<evidence type="ECO:0000256" key="2">
    <source>
        <dbReference type="ARBA" id="ARBA00022676"/>
    </source>
</evidence>
<evidence type="ECO:0000256" key="7">
    <source>
        <dbReference type="ARBA" id="ARBA00023136"/>
    </source>
</evidence>
<dbReference type="Pfam" id="PF13641">
    <property type="entry name" value="Glyco_tranf_2_3"/>
    <property type="match status" value="1"/>
</dbReference>
<dbReference type="Proteomes" id="UP000295717">
    <property type="component" value="Unassembled WGS sequence"/>
</dbReference>
<keyword evidence="5 9" id="KW-1133">Transmembrane helix</keyword>
<evidence type="ECO:0000256" key="8">
    <source>
        <dbReference type="ARBA" id="ARBA00023316"/>
    </source>
</evidence>
<dbReference type="AlphaFoldDB" id="A0A4R3N0R2"/>
<feature type="transmembrane region" description="Helical" evidence="9">
    <location>
        <begin position="346"/>
        <end position="366"/>
    </location>
</feature>
<feature type="transmembrane region" description="Helical" evidence="9">
    <location>
        <begin position="313"/>
        <end position="334"/>
    </location>
</feature>
<dbReference type="InterPro" id="IPR029044">
    <property type="entry name" value="Nucleotide-diphossugar_trans"/>
</dbReference>
<evidence type="ECO:0000256" key="3">
    <source>
        <dbReference type="ARBA" id="ARBA00022679"/>
    </source>
</evidence>
<evidence type="ECO:0000256" key="4">
    <source>
        <dbReference type="ARBA" id="ARBA00022692"/>
    </source>
</evidence>
<keyword evidence="6" id="KW-0333">Golgi apparatus</keyword>
<dbReference type="FunFam" id="3.90.550.10:FF:000057">
    <property type="entry name" value="Glycosyltransferase-like protein, family 2"/>
    <property type="match status" value="1"/>
</dbReference>
<keyword evidence="3 10" id="KW-0808">Transferase</keyword>
<name>A0A4R3N0R2_9GAMM</name>
<dbReference type="EMBL" id="SMAO01000006">
    <property type="protein sequence ID" value="TCT20189.1"/>
    <property type="molecule type" value="Genomic_DNA"/>
</dbReference>
<proteinExistence type="predicted"/>
<comment type="caution">
    <text evidence="10">The sequence shown here is derived from an EMBL/GenBank/DDBJ whole genome shotgun (WGS) entry which is preliminary data.</text>
</comment>
<gene>
    <name evidence="10" type="ORF">EDC35_106116</name>
</gene>
<evidence type="ECO:0000256" key="5">
    <source>
        <dbReference type="ARBA" id="ARBA00022989"/>
    </source>
</evidence>
<protein>
    <submittedName>
        <fullName evidence="10">Cellulose synthase/poly-beta-1,6-N-acetylglucosamine synthase-like glycosyltransferase</fullName>
    </submittedName>
</protein>
<dbReference type="PANTHER" id="PTHR32044">
    <property type="entry name" value="GLUCOMANNAN 4-BETA-MANNOSYLTRANSFERASE 9"/>
    <property type="match status" value="1"/>
</dbReference>
<evidence type="ECO:0000313" key="11">
    <source>
        <dbReference type="Proteomes" id="UP000295717"/>
    </source>
</evidence>
<accession>A0A4R3N0R2</accession>
<evidence type="ECO:0000313" key="10">
    <source>
        <dbReference type="EMBL" id="TCT20189.1"/>
    </source>
</evidence>
<feature type="transmembrane region" description="Helical" evidence="9">
    <location>
        <begin position="12"/>
        <end position="36"/>
    </location>
</feature>
<dbReference type="GO" id="GO:0071555">
    <property type="term" value="P:cell wall organization"/>
    <property type="evidence" value="ECO:0007669"/>
    <property type="project" value="UniProtKB-KW"/>
</dbReference>
<evidence type="ECO:0000256" key="1">
    <source>
        <dbReference type="ARBA" id="ARBA00004653"/>
    </source>
</evidence>
<sequence length="481" mass="52448">MLAAESTVELFLTLSLVILGIFSFNLLLLTLARLLLPKRRMATAEPSDTDLPKVLVQLPLFNEGELVERILSAIMALDWPRDRLQIQVLDDSIDGSLALSRSAVAALSNAGVEIELLHRVDRTAFKAGALAAGLARSDAPFVAIFDADFIPPPDFLRRTVGALIAQPDWAYVQTRWAHLNREENLLTRIQARLLDSHFGVEQEARWRLGLPIPFNGTCGVWRRAAIEDAGGWEGDTLTEDLDLSLRARLRGWRAGFIKDLTVPGVLPVSTRAWRVQQFRWTKGFVQCFIKLLPQIWASPALPRWQKLMVSLQIGQPLAFLLGMSCIILGLPFIAGEMVAGETLSRIALVASTLGFLAPISFLTLAGTRGGARQTAQEVLGALVLTSGLLLSNARGGLEALLGYRTEFVRTPKARIQSGPRARGWSGGLMELGAGLGLLGFVLLEEPFAVIYLAIVISGLLGVGAMQILDERMPARVANTQP</sequence>
<evidence type="ECO:0000256" key="9">
    <source>
        <dbReference type="SAM" id="Phobius"/>
    </source>
</evidence>
<dbReference type="RefSeq" id="WP_132977588.1">
    <property type="nucleotide sequence ID" value="NZ_SMAO01000006.1"/>
</dbReference>
<dbReference type="PANTHER" id="PTHR32044:SF80">
    <property type="entry name" value="XYLOGLUCAN GLYCOSYLTRANSFERASE 2-RELATED"/>
    <property type="match status" value="1"/>
</dbReference>
<dbReference type="SUPFAM" id="SSF53448">
    <property type="entry name" value="Nucleotide-diphospho-sugar transferases"/>
    <property type="match status" value="1"/>
</dbReference>
<comment type="subcellular location">
    <subcellularLocation>
        <location evidence="1">Golgi apparatus membrane</location>
        <topology evidence="1">Multi-pass membrane protein</topology>
    </subcellularLocation>
</comment>
<keyword evidence="4 9" id="KW-0812">Transmembrane</keyword>
<keyword evidence="11" id="KW-1185">Reference proteome</keyword>